<dbReference type="RefSeq" id="WP_140591840.1">
    <property type="nucleotide sequence ID" value="NZ_VFRR01000079.1"/>
</dbReference>
<keyword evidence="3" id="KW-1185">Reference proteome</keyword>
<accession>A0A501WBK1</accession>
<name>A0A501WBK1_9GAMM</name>
<feature type="chain" id="PRO_5021293275" evidence="1">
    <location>
        <begin position="19"/>
        <end position="86"/>
    </location>
</feature>
<evidence type="ECO:0000313" key="2">
    <source>
        <dbReference type="EMBL" id="TPE44581.1"/>
    </source>
</evidence>
<keyword evidence="1" id="KW-0732">Signal</keyword>
<sequence>MKKVVFIAAILAVGQANAFVSPNLNVAFLETVKVRCDAFPFHLLSNIHSDDGRITVVVSCGTSSELRTIICNKIKGGDGETYYSCD</sequence>
<evidence type="ECO:0000256" key="1">
    <source>
        <dbReference type="SAM" id="SignalP"/>
    </source>
</evidence>
<evidence type="ECO:0000313" key="3">
    <source>
        <dbReference type="Proteomes" id="UP000315901"/>
    </source>
</evidence>
<organism evidence="2 3">
    <name type="scientific">Maribrevibacterium harenarium</name>
    <dbReference type="NCBI Taxonomy" id="2589817"/>
    <lineage>
        <taxon>Bacteria</taxon>
        <taxon>Pseudomonadati</taxon>
        <taxon>Pseudomonadota</taxon>
        <taxon>Gammaproteobacteria</taxon>
        <taxon>Oceanospirillales</taxon>
        <taxon>Oceanospirillaceae</taxon>
        <taxon>Maribrevibacterium</taxon>
    </lineage>
</organism>
<proteinExistence type="predicted"/>
<reference evidence="2 3" key="1">
    <citation type="submission" date="2019-06" db="EMBL/GenBank/DDBJ databases">
        <title>A novel bacterium of genus Marinomonas, isolated from coastal sand.</title>
        <authorList>
            <person name="Huang H."/>
            <person name="Mo K."/>
            <person name="Hu Y."/>
        </authorList>
    </citation>
    <scope>NUCLEOTIDE SEQUENCE [LARGE SCALE GENOMIC DNA]</scope>
    <source>
        <strain evidence="2 3">HB171799</strain>
    </source>
</reference>
<dbReference type="Proteomes" id="UP000315901">
    <property type="component" value="Unassembled WGS sequence"/>
</dbReference>
<feature type="signal peptide" evidence="1">
    <location>
        <begin position="1"/>
        <end position="18"/>
    </location>
</feature>
<gene>
    <name evidence="2" type="ORF">FJM67_16870</name>
</gene>
<dbReference type="AlphaFoldDB" id="A0A501WBK1"/>
<dbReference type="EMBL" id="VFRR01000079">
    <property type="protein sequence ID" value="TPE44581.1"/>
    <property type="molecule type" value="Genomic_DNA"/>
</dbReference>
<protein>
    <submittedName>
        <fullName evidence="2">Uncharacterized protein</fullName>
    </submittedName>
</protein>
<comment type="caution">
    <text evidence="2">The sequence shown here is derived from an EMBL/GenBank/DDBJ whole genome shotgun (WGS) entry which is preliminary data.</text>
</comment>